<evidence type="ECO:0000256" key="8">
    <source>
        <dbReference type="ARBA" id="ARBA00022777"/>
    </source>
</evidence>
<comment type="catalytic activity">
    <reaction evidence="11">
        <text>L-threonyl-[protein] + ATP = O-phospho-L-threonyl-[protein] + ADP + H(+)</text>
        <dbReference type="Rhea" id="RHEA:46608"/>
        <dbReference type="Rhea" id="RHEA-COMP:11060"/>
        <dbReference type="Rhea" id="RHEA-COMP:11605"/>
        <dbReference type="ChEBI" id="CHEBI:15378"/>
        <dbReference type="ChEBI" id="CHEBI:30013"/>
        <dbReference type="ChEBI" id="CHEBI:30616"/>
        <dbReference type="ChEBI" id="CHEBI:61977"/>
        <dbReference type="ChEBI" id="CHEBI:456216"/>
        <dbReference type="EC" id="2.7.11.1"/>
    </reaction>
</comment>
<dbReference type="Pfam" id="PF16095">
    <property type="entry name" value="COR-A"/>
    <property type="match status" value="1"/>
</dbReference>
<evidence type="ECO:0000256" key="5">
    <source>
        <dbReference type="ARBA" id="ARBA00022679"/>
    </source>
</evidence>
<dbReference type="InterPro" id="IPR017441">
    <property type="entry name" value="Protein_kinase_ATP_BS"/>
</dbReference>
<feature type="compositionally biased region" description="Polar residues" evidence="13">
    <location>
        <begin position="585"/>
        <end position="605"/>
    </location>
</feature>
<evidence type="ECO:0000256" key="10">
    <source>
        <dbReference type="ARBA" id="ARBA00023043"/>
    </source>
</evidence>
<dbReference type="InterPro" id="IPR003591">
    <property type="entry name" value="Leu-rich_rpt_typical-subtyp"/>
</dbReference>
<dbReference type="InterPro" id="IPR008271">
    <property type="entry name" value="Ser/Thr_kinase_AS"/>
</dbReference>
<feature type="region of interest" description="Disordered" evidence="13">
    <location>
        <begin position="1551"/>
        <end position="1697"/>
    </location>
</feature>
<dbReference type="SUPFAM" id="SSF52058">
    <property type="entry name" value="L domain-like"/>
    <property type="match status" value="1"/>
</dbReference>
<comment type="cofactor">
    <cofactor evidence="1">
        <name>Mg(2+)</name>
        <dbReference type="ChEBI" id="CHEBI:18420"/>
    </cofactor>
</comment>
<dbReference type="InterPro" id="IPR011009">
    <property type="entry name" value="Kinase-like_dom_sf"/>
</dbReference>
<keyword evidence="9" id="KW-0067">ATP-binding</keyword>
<dbReference type="GO" id="GO:0005525">
    <property type="term" value="F:GTP binding"/>
    <property type="evidence" value="ECO:0007669"/>
    <property type="project" value="UniProtKB-KW"/>
</dbReference>
<dbReference type="PROSITE" id="PS50297">
    <property type="entry name" value="ANK_REP_REGION"/>
    <property type="match status" value="5"/>
</dbReference>
<dbReference type="GO" id="GO:0005524">
    <property type="term" value="F:ATP binding"/>
    <property type="evidence" value="ECO:0007669"/>
    <property type="project" value="UniProtKB-UniRule"/>
</dbReference>
<name>A0A7D9DWA4_PARCT</name>
<feature type="compositionally biased region" description="Low complexity" evidence="13">
    <location>
        <begin position="1620"/>
        <end position="1639"/>
    </location>
</feature>
<dbReference type="InterPro" id="IPR032675">
    <property type="entry name" value="LRR_dom_sf"/>
</dbReference>
<keyword evidence="5" id="KW-0808">Transferase</keyword>
<evidence type="ECO:0000256" key="7">
    <source>
        <dbReference type="ARBA" id="ARBA00022741"/>
    </source>
</evidence>
<dbReference type="Gene3D" id="3.30.70.1390">
    <property type="entry name" value="ROC domain from the Parkinson's disease-associated leucine-rich repeat kinase 2"/>
    <property type="match status" value="1"/>
</dbReference>
<dbReference type="SUPFAM" id="SSF50998">
    <property type="entry name" value="Quinoprotein alcohol dehydrogenase-like"/>
    <property type="match status" value="1"/>
</dbReference>
<keyword evidence="4" id="KW-0433">Leucine-rich repeat</keyword>
<dbReference type="InterPro" id="IPR011047">
    <property type="entry name" value="Quinoprotein_ADH-like_sf"/>
</dbReference>
<dbReference type="Pfam" id="PF12796">
    <property type="entry name" value="Ank_2"/>
    <property type="match status" value="3"/>
</dbReference>
<dbReference type="GO" id="GO:0009966">
    <property type="term" value="P:regulation of signal transduction"/>
    <property type="evidence" value="ECO:0007669"/>
    <property type="project" value="UniProtKB-ARBA"/>
</dbReference>
<comment type="caution">
    <text evidence="14">The sequence shown here is derived from an EMBL/GenBank/DDBJ whole genome shotgun (WGS) entry which is preliminary data.</text>
</comment>
<comment type="catalytic activity">
    <reaction evidence="12">
        <text>L-seryl-[protein] + ATP = O-phospho-L-seryl-[protein] + ADP + H(+)</text>
        <dbReference type="Rhea" id="RHEA:17989"/>
        <dbReference type="Rhea" id="RHEA-COMP:9863"/>
        <dbReference type="Rhea" id="RHEA-COMP:11604"/>
        <dbReference type="ChEBI" id="CHEBI:15378"/>
        <dbReference type="ChEBI" id="CHEBI:29999"/>
        <dbReference type="ChEBI" id="CHEBI:30616"/>
        <dbReference type="ChEBI" id="CHEBI:83421"/>
        <dbReference type="ChEBI" id="CHEBI:456216"/>
        <dbReference type="EC" id="2.7.11.1"/>
    </reaction>
</comment>
<dbReference type="EC" id="2.7.11.1" evidence="2"/>
<protein>
    <recommendedName>
        <fullName evidence="2">non-specific serine/threonine protein kinase</fullName>
        <ecNumber evidence="2">2.7.11.1</ecNumber>
    </recommendedName>
</protein>
<dbReference type="SMART" id="SM00220">
    <property type="entry name" value="S_TKc"/>
    <property type="match status" value="1"/>
</dbReference>
<accession>A0A7D9DWA4</accession>
<dbReference type="PANTHER" id="PTHR24198">
    <property type="entry name" value="ANKYRIN REPEAT AND PROTEIN KINASE DOMAIN-CONTAINING PROTEIN"/>
    <property type="match status" value="1"/>
</dbReference>
<evidence type="ECO:0000256" key="11">
    <source>
        <dbReference type="ARBA" id="ARBA00047899"/>
    </source>
</evidence>
<dbReference type="PROSITE" id="PS50088">
    <property type="entry name" value="ANK_REPEAT"/>
    <property type="match status" value="5"/>
</dbReference>
<proteinExistence type="predicted"/>
<dbReference type="Proteomes" id="UP001152795">
    <property type="component" value="Unassembled WGS sequence"/>
</dbReference>
<dbReference type="PROSITE" id="PS51424">
    <property type="entry name" value="ROC"/>
    <property type="match status" value="1"/>
</dbReference>
<dbReference type="Gene3D" id="1.10.510.10">
    <property type="entry name" value="Transferase(Phosphotransferase) domain 1"/>
    <property type="match status" value="1"/>
</dbReference>
<evidence type="ECO:0000313" key="14">
    <source>
        <dbReference type="EMBL" id="CAB3994969.1"/>
    </source>
</evidence>
<dbReference type="Gene3D" id="3.40.50.300">
    <property type="entry name" value="P-loop containing nucleotide triphosphate hydrolases"/>
    <property type="match status" value="1"/>
</dbReference>
<dbReference type="GO" id="GO:0005737">
    <property type="term" value="C:cytoplasm"/>
    <property type="evidence" value="ECO:0007669"/>
    <property type="project" value="UniProtKB-ARBA"/>
</dbReference>
<feature type="compositionally biased region" description="Basic and acidic residues" evidence="13">
    <location>
        <begin position="606"/>
        <end position="617"/>
    </location>
</feature>
<feature type="compositionally biased region" description="Basic and acidic residues" evidence="13">
    <location>
        <begin position="950"/>
        <end position="959"/>
    </location>
</feature>
<evidence type="ECO:0000256" key="6">
    <source>
        <dbReference type="ARBA" id="ARBA00022737"/>
    </source>
</evidence>
<dbReference type="SMART" id="SM00369">
    <property type="entry name" value="LRR_TYP"/>
    <property type="match status" value="6"/>
</dbReference>
<dbReference type="Gene3D" id="1.25.40.20">
    <property type="entry name" value="Ankyrin repeat-containing domain"/>
    <property type="match status" value="3"/>
</dbReference>
<dbReference type="GO" id="GO:0004674">
    <property type="term" value="F:protein serine/threonine kinase activity"/>
    <property type="evidence" value="ECO:0007669"/>
    <property type="project" value="UniProtKB-KW"/>
</dbReference>
<keyword evidence="3" id="KW-0723">Serine/threonine-protein kinase</keyword>
<gene>
    <name evidence="14" type="ORF">PACLA_8A023635</name>
</gene>
<dbReference type="InterPro" id="IPR001611">
    <property type="entry name" value="Leu-rich_rpt"/>
</dbReference>
<dbReference type="InterPro" id="IPR032171">
    <property type="entry name" value="COR-A"/>
</dbReference>
<dbReference type="SUPFAM" id="SSF48403">
    <property type="entry name" value="Ankyrin repeat"/>
    <property type="match status" value="1"/>
</dbReference>
<dbReference type="SUPFAM" id="SSF52540">
    <property type="entry name" value="P-loop containing nucleoside triphosphate hydrolases"/>
    <property type="match status" value="1"/>
</dbReference>
<dbReference type="InterPro" id="IPR036770">
    <property type="entry name" value="Ankyrin_rpt-contain_sf"/>
</dbReference>
<keyword evidence="7" id="KW-0547">Nucleotide-binding</keyword>
<sequence length="2373" mass="264072">MTLFSPKTPAHHAAFNGHLPCIKLLVERGADLDIPNADGKTPVELAVHEAHANCAQYLQHETARRRMEQEALLQEALITETANGKFHRVEEIIEKLGDSFNIDKQYNAGETLLIKACEKGNADIVDLLLKKGASGQCNPFTGISPLYAACVNGNVEVVKPLLEKFPALAKHGTKVENNNPLHIVSGNGNVEITKLMLQTDDGSEPYPCIGLDVNCQTSSGMTPLHNAATAGHAEIVKILLKPNHRCTPPCTMTSEVDVNARSKVGRTPLHDAVTIGHVDVVEILLENQANPNCAARTDELASGFEEISEEMADMVNTINNGTVTPLQLACYQKRIDMMKVLLRQGAKDVGNKCLHHVITNNDEEITTLLLGKDVNPSEEYNLPQKLREQRNDLAPVSIVWHNYALNNIETEWIYSAPKAVLRPEVAVTLNKLGLAATITNLDISKNRLESLPIEIFQLPSLKHFTASNNEISLLPVGKGRLSVGDTSSDDVFRENEAAMWHCPYLEEINLQNNNLTCLPGCLFLLPALRILNASMNDIGALPFDIWNTPNLRQVLLSNNYIKGLPVLPSASEVFSTNVNGTKWKRSSSASIEEESQGSSTSNARSSRGEDMKDNKPVAERLKITSFRSLLGDGNLETEESDEDEELDTQVECPLEKLDLSFNQLVKYPVGLPCLAPKMSKLLLSNNNIEKFPPIQEIPEHLSHLDLSFNKLKQCIPNCEDKQCDRLCYSPVQKRRLSKRRSRSRTSVSTSPVSRMWCRHCRHKRLRHMKRLELSNNFLHEVRFLCKGRLIHKTSSMTSVNKEGESSGGTLNPTGSVKGKNTIGDICVFPNLISLTLSYNKLEYLTDELGKLTKLGSLNVSHNPLSKSARLPPAIGMLGDLWDLNLKGLNLVDPPPSVLEKRTKAITGYLLSVLDKSEPYLSMKLMFVGVSNIGKSTLLGKLRGESSAAKGWHERKDTKKTPTKGKKTENVSTVGVDVSEWVYPSPAGYVFKNNRPSVTFSTWDFGGQKEYYATHQLFLTHRALYLAIWKLTDGEEGVKNLHPWLLNIQARAPDSVVIIVGTFYDQLTAHEKKNGFVERMRKLIYQQYVGKDLDGGIGIPRERGLPRVLRVIDVSCTTGHHINQLREMIYTTALDIKGPGGHNLLEEHLIPASYLAVKDAVNFITMECYFTNQTPVLKADVFRQKVERELEIKDVKLRDHEELEQACQFLHDNGILLHYDDPSLSGLYFLDPQWLCDMMAHVVAIRDVNPFVQNGVMRSSDLSQLFRSDRFPSKFIHEYIDLLNKFEVALPLITEHLLVPSLLPEQQIGSRNIMAQGVSTVIARSMNMAAYTENRVLRRQYVMSYVPSGFWARLITRMINDKQLEAVVGECMEFITNGISVVVEDRERAKIAQPEWSCWKTGLELSCYGVKLLRVCQLQNTPFYGCPDENQSIQFLINGEEQSISSSSVVEVIAPSVMMEMEKFVVKKSPRRTEPGRENESPAKNFVGFRVKSVSDSNIQTAARFLALAIQHIDTLLQDWYPGLDTTNIFGENLVTRLIPCQKCIGRIISMGVPPSPHLRESRKARDDVCNGDEHGKSSSPFRKSTFYRKTPGDDDDEVPTREMGSARDVSSTRDESPVRDTTSPSSDSGSSSGLGTDSSFVTIDPDDSSRESSPVSHNVNPEKNEYEQDTTDSDTERSGTSSQTSGVPPSPRHGSGIGERVIATFEFEECVVISHTSDHVTCPIDGDLPLKEAAPDVVFADIAPELNFAPSSVTRKKLLGRGAFGTVYAGELKRDGKVAQVALKMPLNNEVDENATEEEKAGARAAKRKVEEVPEQIYTEAYRSIRQELSILVDLNHPHILQLKGFCLNPLSLILEFAPMKSLDKILADYKRAGPHLDPYVLQKCVVQCSAALKYLHKRHIIYRDLKSENILVWEFPHPFSPNQHTHQVVIKVADYGISRAASIAGAKGLGGTPGFMAPEIEKYSGRESYTDKVDSFSFGMFLYELITLGQPFSDLNAAQVKQLVVEGKRPQLSSKEKRAPVFALELMVWCWAQNPEDRPSSSQLYSTSSCSEFPRLLDVLTFDEALHLTRSITTRSRDYAGHGADGQLSIGKEVWLFHSKLNASIHKETVDVLCYSNGRSNHLEEFVVGKDVIRVACSVGNTVWLGSEAGFIYVYCAITYKPLCQGALRCDNYIMSMIHAPKCHCVLVALYNGHIMAYSDNVYSHNKFRESCDLTSPKDLSPLRTYVGNSYVHCLAVVGIPKDNQGERGDGSPQLTYEVWCGKGKGRIAVLNAETLQEKQHLAAEDCDLDNPILDNLTVTTLQTCQTYGGSIDEVDKLATSVWLAVYPGTCVYRYDACEKRVVNSIDCLQNRPSGEGTHQIYAADKKRKGNA</sequence>
<dbReference type="InterPro" id="IPR002110">
    <property type="entry name" value="Ankyrin_rpt"/>
</dbReference>
<evidence type="ECO:0000256" key="9">
    <source>
        <dbReference type="ARBA" id="ARBA00022840"/>
    </source>
</evidence>
<evidence type="ECO:0000256" key="3">
    <source>
        <dbReference type="ARBA" id="ARBA00022527"/>
    </source>
</evidence>
<dbReference type="PANTHER" id="PTHR24198:SF169">
    <property type="entry name" value="NON-SPECIFIC SERINE_THREONINE PROTEIN KINASE"/>
    <property type="match status" value="1"/>
</dbReference>
<evidence type="ECO:0000256" key="12">
    <source>
        <dbReference type="ARBA" id="ARBA00048679"/>
    </source>
</evidence>
<dbReference type="SMART" id="SM00248">
    <property type="entry name" value="ANK"/>
    <property type="match status" value="9"/>
</dbReference>
<keyword evidence="6" id="KW-0677">Repeat</keyword>
<feature type="compositionally biased region" description="Polar residues" evidence="13">
    <location>
        <begin position="1678"/>
        <end position="1687"/>
    </location>
</feature>
<evidence type="ECO:0000256" key="13">
    <source>
        <dbReference type="SAM" id="MobiDB-lite"/>
    </source>
</evidence>
<dbReference type="Pfam" id="PF08477">
    <property type="entry name" value="Roc"/>
    <property type="match status" value="1"/>
</dbReference>
<evidence type="ECO:0000313" key="15">
    <source>
        <dbReference type="Proteomes" id="UP001152795"/>
    </source>
</evidence>
<dbReference type="OrthoDB" id="10252328at2759"/>
<dbReference type="PRINTS" id="PR01415">
    <property type="entry name" value="ANKYRIN"/>
</dbReference>
<reference evidence="14" key="1">
    <citation type="submission" date="2020-04" db="EMBL/GenBank/DDBJ databases">
        <authorList>
            <person name="Alioto T."/>
            <person name="Alioto T."/>
            <person name="Gomez Garrido J."/>
        </authorList>
    </citation>
    <scope>NUCLEOTIDE SEQUENCE</scope>
    <source>
        <strain evidence="14">A484AB</strain>
    </source>
</reference>
<keyword evidence="15" id="KW-1185">Reference proteome</keyword>
<evidence type="ECO:0000256" key="1">
    <source>
        <dbReference type="ARBA" id="ARBA00001946"/>
    </source>
</evidence>
<dbReference type="Pfam" id="PF00069">
    <property type="entry name" value="Pkinase"/>
    <property type="match status" value="1"/>
</dbReference>
<dbReference type="SUPFAM" id="SSF56112">
    <property type="entry name" value="Protein kinase-like (PK-like)"/>
    <property type="match status" value="1"/>
</dbReference>
<feature type="compositionally biased region" description="Basic and acidic residues" evidence="13">
    <location>
        <begin position="1557"/>
        <end position="1576"/>
    </location>
</feature>
<evidence type="ECO:0000256" key="2">
    <source>
        <dbReference type="ARBA" id="ARBA00012513"/>
    </source>
</evidence>
<feature type="region of interest" description="Disordered" evidence="13">
    <location>
        <begin position="948"/>
        <end position="969"/>
    </location>
</feature>
<feature type="region of interest" description="Disordered" evidence="13">
    <location>
        <begin position="585"/>
        <end position="617"/>
    </location>
</feature>
<dbReference type="InterPro" id="IPR027417">
    <property type="entry name" value="P-loop_NTPase"/>
</dbReference>
<dbReference type="EMBL" id="CACRXK020002572">
    <property type="protein sequence ID" value="CAB3994969.1"/>
    <property type="molecule type" value="Genomic_DNA"/>
</dbReference>
<dbReference type="InterPro" id="IPR000719">
    <property type="entry name" value="Prot_kinase_dom"/>
</dbReference>
<dbReference type="PROSITE" id="PS50011">
    <property type="entry name" value="PROTEIN_KINASE_DOM"/>
    <property type="match status" value="1"/>
</dbReference>
<dbReference type="PROSITE" id="PS00107">
    <property type="entry name" value="PROTEIN_KINASE_ATP"/>
    <property type="match status" value="1"/>
</dbReference>
<keyword evidence="8 14" id="KW-0418">Kinase</keyword>
<dbReference type="InterPro" id="IPR020859">
    <property type="entry name" value="ROC"/>
</dbReference>
<evidence type="ECO:0000256" key="4">
    <source>
        <dbReference type="ARBA" id="ARBA00022614"/>
    </source>
</evidence>
<dbReference type="PROSITE" id="PS00108">
    <property type="entry name" value="PROTEIN_KINASE_ST"/>
    <property type="match status" value="1"/>
</dbReference>
<keyword evidence="10" id="KW-0040">ANK repeat</keyword>
<organism evidence="14 15">
    <name type="scientific">Paramuricea clavata</name>
    <name type="common">Red gorgonian</name>
    <name type="synonym">Violescent sea-whip</name>
    <dbReference type="NCBI Taxonomy" id="317549"/>
    <lineage>
        <taxon>Eukaryota</taxon>
        <taxon>Metazoa</taxon>
        <taxon>Cnidaria</taxon>
        <taxon>Anthozoa</taxon>
        <taxon>Octocorallia</taxon>
        <taxon>Malacalcyonacea</taxon>
        <taxon>Plexauridae</taxon>
        <taxon>Paramuricea</taxon>
    </lineage>
</organism>
<dbReference type="Gene3D" id="3.80.10.10">
    <property type="entry name" value="Ribonuclease Inhibitor"/>
    <property type="match status" value="4"/>
</dbReference>
<dbReference type="PROSITE" id="PS51450">
    <property type="entry name" value="LRR"/>
    <property type="match status" value="1"/>
</dbReference>